<dbReference type="Gene3D" id="2.60.120.860">
    <property type="match status" value="1"/>
</dbReference>
<comment type="caution">
    <text evidence="2">The sequence shown here is derived from an EMBL/GenBank/DDBJ whole genome shotgun (WGS) entry which is preliminary data.</text>
</comment>
<gene>
    <name evidence="2" type="ORF">F4556_005178</name>
</gene>
<dbReference type="EMBL" id="JACHJR010000001">
    <property type="protein sequence ID" value="MBB4949643.1"/>
    <property type="molecule type" value="Genomic_DNA"/>
</dbReference>
<dbReference type="Proteomes" id="UP000573327">
    <property type="component" value="Unassembled WGS sequence"/>
</dbReference>
<keyword evidence="3" id="KW-1185">Reference proteome</keyword>
<accession>A0A7W7SGQ9</accession>
<evidence type="ECO:0000313" key="3">
    <source>
        <dbReference type="Proteomes" id="UP000573327"/>
    </source>
</evidence>
<proteinExistence type="predicted"/>
<dbReference type="InterPro" id="IPR054738">
    <property type="entry name" value="Siphovirus-type_tail_C"/>
</dbReference>
<dbReference type="Pfam" id="PF22768">
    <property type="entry name" value="SPP1_Dit"/>
    <property type="match status" value="1"/>
</dbReference>
<organism evidence="2 3">
    <name type="scientific">Kitasatospora gansuensis</name>
    <dbReference type="NCBI Taxonomy" id="258050"/>
    <lineage>
        <taxon>Bacteria</taxon>
        <taxon>Bacillati</taxon>
        <taxon>Actinomycetota</taxon>
        <taxon>Actinomycetes</taxon>
        <taxon>Kitasatosporales</taxon>
        <taxon>Streptomycetaceae</taxon>
        <taxon>Kitasatospora</taxon>
    </lineage>
</organism>
<name>A0A7W7SGQ9_9ACTN</name>
<dbReference type="AlphaFoldDB" id="A0A7W7SGQ9"/>
<sequence>MAGELITTDGQIQWAGLLLGERSPYAGRSLTGWQDLPDLDDGTTPRAQEHGAYPGRLLAQRRVITFEFELIPENPADDVLWPQYLTALRTATAVRQDEQPLVVQLAGQRLLAFARITRRAIPADQAFTRGYPAGALQWEASDPRLYDVLLQSAGTGLPAPESGLPWGSPTETGLAWGSPAETGLAWGTSGSSGDITCTNSGTADTNPVIEITGPATRPSLTRLADNTVLEYDLVLTAADTLVIDTGAGTVTLGGQSRIGTATNRSVPEGLFTLPAGSTSTISFRSGDAVPSPSAGAVLRWRSAHW</sequence>
<evidence type="ECO:0000259" key="1">
    <source>
        <dbReference type="Pfam" id="PF22768"/>
    </source>
</evidence>
<dbReference type="RefSeq" id="WP_184920128.1">
    <property type="nucleotide sequence ID" value="NZ_JACHJR010000001.1"/>
</dbReference>
<reference evidence="2 3" key="1">
    <citation type="submission" date="2020-08" db="EMBL/GenBank/DDBJ databases">
        <title>Sequencing the genomes of 1000 actinobacteria strains.</title>
        <authorList>
            <person name="Klenk H.-P."/>
        </authorList>
    </citation>
    <scope>NUCLEOTIDE SEQUENCE [LARGE SCALE GENOMIC DNA]</scope>
    <source>
        <strain evidence="2 3">DSM 44786</strain>
    </source>
</reference>
<protein>
    <recommendedName>
        <fullName evidence="1">Siphovirus-type tail component C-terminal domain-containing protein</fullName>
    </recommendedName>
</protein>
<evidence type="ECO:0000313" key="2">
    <source>
        <dbReference type="EMBL" id="MBB4949643.1"/>
    </source>
</evidence>
<feature type="domain" description="Siphovirus-type tail component C-terminal" evidence="1">
    <location>
        <begin position="201"/>
        <end position="277"/>
    </location>
</feature>